<proteinExistence type="predicted"/>
<reference evidence="1 2" key="1">
    <citation type="submission" date="2016-08" db="EMBL/GenBank/DDBJ databases">
        <authorList>
            <person name="Seilhamer J.J."/>
        </authorList>
    </citation>
    <scope>NUCLEOTIDE SEQUENCE [LARGE SCALE GENOMIC DNA]</scope>
    <source>
        <strain evidence="1 2">SDA_GO95</strain>
    </source>
</reference>
<gene>
    <name evidence="1" type="ORF">BWGO95_04422</name>
</gene>
<dbReference type="Proteomes" id="UP000195696">
    <property type="component" value="Unassembled WGS sequence"/>
</dbReference>
<accession>A0A1G4EW47</accession>
<evidence type="ECO:0000313" key="1">
    <source>
        <dbReference type="EMBL" id="SCB70252.1"/>
    </source>
</evidence>
<evidence type="ECO:0000313" key="2">
    <source>
        <dbReference type="Proteomes" id="UP000195696"/>
    </source>
</evidence>
<name>A0A1G4EW47_BACMY</name>
<organism evidence="1 2">
    <name type="scientific">Bacillus mycoides</name>
    <dbReference type="NCBI Taxonomy" id="1405"/>
    <lineage>
        <taxon>Bacteria</taxon>
        <taxon>Bacillati</taxon>
        <taxon>Bacillota</taxon>
        <taxon>Bacilli</taxon>
        <taxon>Bacillales</taxon>
        <taxon>Bacillaceae</taxon>
        <taxon>Bacillus</taxon>
        <taxon>Bacillus cereus group</taxon>
    </lineage>
</organism>
<dbReference type="EMBL" id="FMAK01000052">
    <property type="protein sequence ID" value="SCB70252.1"/>
    <property type="molecule type" value="Genomic_DNA"/>
</dbReference>
<protein>
    <submittedName>
        <fullName evidence="1">Uncharacterized protein</fullName>
    </submittedName>
</protein>
<sequence>MKEDAVGCSLNE</sequence>